<comment type="subcellular location">
    <subcellularLocation>
        <location evidence="1">Membrane</location>
        <topology evidence="1">Multi-pass membrane protein</topology>
    </subcellularLocation>
</comment>
<feature type="transmembrane region" description="Helical" evidence="6">
    <location>
        <begin position="551"/>
        <end position="571"/>
    </location>
</feature>
<dbReference type="Proteomes" id="UP000226031">
    <property type="component" value="Unassembled WGS sequence"/>
</dbReference>
<dbReference type="GO" id="GO:0016020">
    <property type="term" value="C:membrane"/>
    <property type="evidence" value="ECO:0007669"/>
    <property type="project" value="UniProtKB-SubCell"/>
</dbReference>
<feature type="transmembrane region" description="Helical" evidence="6">
    <location>
        <begin position="242"/>
        <end position="262"/>
    </location>
</feature>
<sequence length="596" mass="65622">MNASDGSQDVLVTIRVNGGHTRANLKIASVLSITQRVRISISTTFSALIRTFSVSEFEFSKLGQVTNEMDAHELQSLNKLHERGAFPLPRDGDNDMISLQDFGSRTVEKACVKKRFSSTQIFFFALSFLSSWESILVNIRAAMINGGPRGLAWGIFVAISGALAQSASLAEMAAMQPVAGAQHHWTSHLAPLQYKRFITWMQGWITWFAWVSLLAGVANNAANMIQGLAVVNYPDYVPQRWHLTLIIFVILIVEGLINVYTVRFIPWIQLMAGALHVVLFVIFIVVFITMAPRHPPEFVFFNGQSASGWDNGFVSWNLGLLTPVWAFVGFDGAVHMGEEVRSAKAAIPRSIFYTVAINSVLAYTIIVTVLFTMGPLDSALNSGSKLPLIEIVRQATGSIKATTAMVSGLLVISLSVNSACIASSSRLTWAWSRDGGLPVWFSVIDKSRGVPVRAICLPIFLVMILACLNIASSTAFGAFIALSTMGLFVSYLIAIGCLLNARLWNKSFQFGEWNMGKLGILVNIYALIYTVWVIIWLPFPQYRPVIADNMNYSLPIFAATTSFALLLWVFYARKNWGGLNKEVVRLAVEGGVLVIK</sequence>
<dbReference type="PANTHER" id="PTHR45649:SF5">
    <property type="entry name" value="GABA TRANSPORTER (EUROFUNG)-RELATED"/>
    <property type="match status" value="1"/>
</dbReference>
<dbReference type="InterPro" id="IPR002293">
    <property type="entry name" value="AA/rel_permease1"/>
</dbReference>
<dbReference type="VEuPathDB" id="FungiDB:EMCG_02884"/>
<feature type="transmembrane region" description="Helical" evidence="6">
    <location>
        <begin position="204"/>
        <end position="222"/>
    </location>
</feature>
<feature type="transmembrane region" description="Helical" evidence="6">
    <location>
        <begin position="351"/>
        <end position="373"/>
    </location>
</feature>
<proteinExistence type="predicted"/>
<feature type="transmembrane region" description="Helical" evidence="6">
    <location>
        <begin position="477"/>
        <end position="499"/>
    </location>
</feature>
<reference evidence="7 8" key="1">
    <citation type="submission" date="2017-10" db="EMBL/GenBank/DDBJ databases">
        <title>Comparative genomics in systemic dimorphic fungi from Ajellomycetaceae.</title>
        <authorList>
            <person name="Munoz J.F."/>
            <person name="Mcewen J.G."/>
            <person name="Clay O.K."/>
            <person name="Cuomo C.A."/>
        </authorList>
    </citation>
    <scope>NUCLEOTIDE SEQUENCE [LARGE SCALE GENOMIC DNA]</scope>
    <source>
        <strain evidence="7 8">UAMH4076</strain>
    </source>
</reference>
<dbReference type="EMBL" id="PDND01000027">
    <property type="protein sequence ID" value="PGH35114.1"/>
    <property type="molecule type" value="Genomic_DNA"/>
</dbReference>
<dbReference type="GO" id="GO:0022857">
    <property type="term" value="F:transmembrane transporter activity"/>
    <property type="evidence" value="ECO:0007669"/>
    <property type="project" value="InterPro"/>
</dbReference>
<protein>
    <recommendedName>
        <fullName evidence="9">Amino acid permease/ SLC12A domain-containing protein</fullName>
    </recommendedName>
</protein>
<feature type="transmembrane region" description="Helical" evidence="6">
    <location>
        <begin position="121"/>
        <end position="139"/>
    </location>
</feature>
<keyword evidence="3 6" id="KW-0812">Transmembrane</keyword>
<evidence type="ECO:0000256" key="1">
    <source>
        <dbReference type="ARBA" id="ARBA00004141"/>
    </source>
</evidence>
<evidence type="ECO:0000256" key="3">
    <source>
        <dbReference type="ARBA" id="ARBA00022692"/>
    </source>
</evidence>
<accession>A0A2B7ZF66</accession>
<dbReference type="PANTHER" id="PTHR45649">
    <property type="entry name" value="AMINO-ACID PERMEASE BAT1"/>
    <property type="match status" value="1"/>
</dbReference>
<organism evidence="7 8">
    <name type="scientific">[Emmonsia] crescens</name>
    <dbReference type="NCBI Taxonomy" id="73230"/>
    <lineage>
        <taxon>Eukaryota</taxon>
        <taxon>Fungi</taxon>
        <taxon>Dikarya</taxon>
        <taxon>Ascomycota</taxon>
        <taxon>Pezizomycotina</taxon>
        <taxon>Eurotiomycetes</taxon>
        <taxon>Eurotiomycetidae</taxon>
        <taxon>Onygenales</taxon>
        <taxon>Ajellomycetaceae</taxon>
        <taxon>Emergomyces</taxon>
    </lineage>
</organism>
<dbReference type="Gene3D" id="1.20.1740.10">
    <property type="entry name" value="Amino acid/polyamine transporter I"/>
    <property type="match status" value="1"/>
</dbReference>
<feature type="transmembrane region" description="Helical" evidence="6">
    <location>
        <begin position="151"/>
        <end position="170"/>
    </location>
</feature>
<evidence type="ECO:0000256" key="6">
    <source>
        <dbReference type="SAM" id="Phobius"/>
    </source>
</evidence>
<evidence type="ECO:0000313" key="7">
    <source>
        <dbReference type="EMBL" id="PGH35114.1"/>
    </source>
</evidence>
<comment type="caution">
    <text evidence="7">The sequence shown here is derived from an EMBL/GenBank/DDBJ whole genome shotgun (WGS) entry which is preliminary data.</text>
</comment>
<evidence type="ECO:0000256" key="4">
    <source>
        <dbReference type="ARBA" id="ARBA00022989"/>
    </source>
</evidence>
<keyword evidence="8" id="KW-1185">Reference proteome</keyword>
<feature type="transmembrane region" description="Helical" evidence="6">
    <location>
        <begin position="274"/>
        <end position="293"/>
    </location>
</feature>
<feature type="transmembrane region" description="Helical" evidence="6">
    <location>
        <begin position="313"/>
        <end position="330"/>
    </location>
</feature>
<evidence type="ECO:0000256" key="5">
    <source>
        <dbReference type="ARBA" id="ARBA00023136"/>
    </source>
</evidence>
<gene>
    <name evidence="7" type="ORF">GX50_02036</name>
</gene>
<feature type="transmembrane region" description="Helical" evidence="6">
    <location>
        <begin position="520"/>
        <end position="539"/>
    </location>
</feature>
<dbReference type="Pfam" id="PF13520">
    <property type="entry name" value="AA_permease_2"/>
    <property type="match status" value="1"/>
</dbReference>
<feature type="transmembrane region" description="Helical" evidence="6">
    <location>
        <begin position="404"/>
        <end position="429"/>
    </location>
</feature>
<evidence type="ECO:0000256" key="2">
    <source>
        <dbReference type="ARBA" id="ARBA00022448"/>
    </source>
</evidence>
<keyword evidence="4 6" id="KW-1133">Transmembrane helix</keyword>
<keyword evidence="5 6" id="KW-0472">Membrane</keyword>
<feature type="transmembrane region" description="Helical" evidence="6">
    <location>
        <begin position="450"/>
        <end position="471"/>
    </location>
</feature>
<name>A0A2B7ZF66_9EURO</name>
<keyword evidence="2" id="KW-0813">Transport</keyword>
<dbReference type="AlphaFoldDB" id="A0A2B7ZF66"/>
<evidence type="ECO:0000313" key="8">
    <source>
        <dbReference type="Proteomes" id="UP000226031"/>
    </source>
</evidence>
<evidence type="ECO:0008006" key="9">
    <source>
        <dbReference type="Google" id="ProtNLM"/>
    </source>
</evidence>
<dbReference type="STRING" id="73230.A0A2B7ZF66"/>